<sequence length="164" mass="19030">MIGYFKIYKSEDEKFTGGILILNNKGLPVSFKYTEPIKPGKIQKIIYGKNLKSYLANEIIGQKVLENVENLEIIFINDPEIKDMIDTEKNICFINEVFSNNETKLNQKEAYVSISDNKSLKLQFIKEIGSDLFQEIIKISEIFDIYEPFQRLSEALNHICYSED</sequence>
<dbReference type="Proteomes" id="UP000245921">
    <property type="component" value="Unassembled WGS sequence"/>
</dbReference>
<organism evidence="1 2">
    <name type="scientific">Oceanotoga teriensis</name>
    <dbReference type="NCBI Taxonomy" id="515440"/>
    <lineage>
        <taxon>Bacteria</taxon>
        <taxon>Thermotogati</taxon>
        <taxon>Thermotogota</taxon>
        <taxon>Thermotogae</taxon>
        <taxon>Petrotogales</taxon>
        <taxon>Petrotogaceae</taxon>
        <taxon>Oceanotoga</taxon>
    </lineage>
</organism>
<dbReference type="AlphaFoldDB" id="A0AA45HHT8"/>
<gene>
    <name evidence="1" type="ORF">C7380_11715</name>
</gene>
<evidence type="ECO:0000313" key="1">
    <source>
        <dbReference type="EMBL" id="PWJ88725.1"/>
    </source>
</evidence>
<protein>
    <submittedName>
        <fullName evidence="1">Uncharacterized protein</fullName>
    </submittedName>
</protein>
<dbReference type="RefSeq" id="WP_109605728.1">
    <property type="nucleotide sequence ID" value="NZ_JAMHJO010000012.1"/>
</dbReference>
<proteinExistence type="predicted"/>
<accession>A0AA45HHT8</accession>
<dbReference type="EMBL" id="QGGI01000017">
    <property type="protein sequence ID" value="PWJ88725.1"/>
    <property type="molecule type" value="Genomic_DNA"/>
</dbReference>
<comment type="caution">
    <text evidence="1">The sequence shown here is derived from an EMBL/GenBank/DDBJ whole genome shotgun (WGS) entry which is preliminary data.</text>
</comment>
<reference evidence="1 2" key="1">
    <citation type="submission" date="2018-05" db="EMBL/GenBank/DDBJ databases">
        <title>Genomic Encyclopedia of Type Strains, Phase IV (KMG-IV): sequencing the most valuable type-strain genomes for metagenomic binning, comparative biology and taxonomic classification.</title>
        <authorList>
            <person name="Goeker M."/>
        </authorList>
    </citation>
    <scope>NUCLEOTIDE SEQUENCE [LARGE SCALE GENOMIC DNA]</scope>
    <source>
        <strain evidence="1 2">DSM 24906</strain>
    </source>
</reference>
<name>A0AA45HHT8_9BACT</name>
<keyword evidence="2" id="KW-1185">Reference proteome</keyword>
<evidence type="ECO:0000313" key="2">
    <source>
        <dbReference type="Proteomes" id="UP000245921"/>
    </source>
</evidence>